<dbReference type="InterPro" id="IPR008927">
    <property type="entry name" value="6-PGluconate_DH-like_C_sf"/>
</dbReference>
<name>A0ABY4SMD6_9CAUL</name>
<dbReference type="Pfam" id="PF00378">
    <property type="entry name" value="ECH_1"/>
    <property type="match status" value="1"/>
</dbReference>
<dbReference type="InterPro" id="IPR018376">
    <property type="entry name" value="Enoyl-CoA_hyd/isom_CS"/>
</dbReference>
<gene>
    <name evidence="18" type="ORF">M8231_13085</name>
</gene>
<dbReference type="EMBL" id="CP097649">
    <property type="protein sequence ID" value="URI14737.1"/>
    <property type="molecule type" value="Genomic_DNA"/>
</dbReference>
<dbReference type="InterPro" id="IPR036291">
    <property type="entry name" value="NAD(P)-bd_dom_sf"/>
</dbReference>
<dbReference type="PANTHER" id="PTHR23309">
    <property type="entry name" value="3-HYDROXYACYL-COA DEHYROGENASE"/>
    <property type="match status" value="1"/>
</dbReference>
<evidence type="ECO:0000256" key="2">
    <source>
        <dbReference type="ARBA" id="ARBA00005005"/>
    </source>
</evidence>
<dbReference type="CDD" id="cd06558">
    <property type="entry name" value="crotonase-like"/>
    <property type="match status" value="1"/>
</dbReference>
<dbReference type="Gene3D" id="3.90.226.10">
    <property type="entry name" value="2-enoyl-CoA Hydratase, Chain A, domain 1"/>
    <property type="match status" value="1"/>
</dbReference>
<comment type="similarity">
    <text evidence="3">In the N-terminal section; belongs to the enoyl-CoA hydratase/isomerase family.</text>
</comment>
<evidence type="ECO:0000256" key="10">
    <source>
        <dbReference type="ARBA" id="ARBA00023140"/>
    </source>
</evidence>
<evidence type="ECO:0000256" key="4">
    <source>
        <dbReference type="ARBA" id="ARBA00011245"/>
    </source>
</evidence>
<keyword evidence="10" id="KW-0576">Peroxisome</keyword>
<dbReference type="Gene3D" id="1.10.1040.50">
    <property type="match status" value="1"/>
</dbReference>
<dbReference type="SUPFAM" id="SSF51735">
    <property type="entry name" value="NAD(P)-binding Rossmann-fold domains"/>
    <property type="match status" value="1"/>
</dbReference>
<dbReference type="Proteomes" id="UP001055429">
    <property type="component" value="Chromosome"/>
</dbReference>
<evidence type="ECO:0000256" key="6">
    <source>
        <dbReference type="ARBA" id="ARBA00022963"/>
    </source>
</evidence>
<keyword evidence="11" id="KW-0413">Isomerase</keyword>
<evidence type="ECO:0000259" key="17">
    <source>
        <dbReference type="Pfam" id="PF02737"/>
    </source>
</evidence>
<comment type="pathway">
    <text evidence="2">Lipid metabolism; fatty acid beta-oxidation.</text>
</comment>
<evidence type="ECO:0000256" key="7">
    <source>
        <dbReference type="ARBA" id="ARBA00023002"/>
    </source>
</evidence>
<keyword evidence="13" id="KW-0511">Multifunctional enzyme</keyword>
<comment type="subcellular location">
    <subcellularLocation>
        <location evidence="1">Peroxisome</location>
    </subcellularLocation>
</comment>
<evidence type="ECO:0000256" key="12">
    <source>
        <dbReference type="ARBA" id="ARBA00023239"/>
    </source>
</evidence>
<keyword evidence="5" id="KW-0276">Fatty acid metabolism</keyword>
<keyword evidence="12" id="KW-0456">Lyase</keyword>
<organism evidence="18 19">
    <name type="scientific">Brevundimonas albigilva</name>
    <dbReference type="NCBI Taxonomy" id="1312364"/>
    <lineage>
        <taxon>Bacteria</taxon>
        <taxon>Pseudomonadati</taxon>
        <taxon>Pseudomonadota</taxon>
        <taxon>Alphaproteobacteria</taxon>
        <taxon>Caulobacterales</taxon>
        <taxon>Caulobacteraceae</taxon>
        <taxon>Brevundimonas</taxon>
    </lineage>
</organism>
<comment type="similarity">
    <text evidence="15">Belongs to the enoyl-CoA hydratase/isomerase family.</text>
</comment>
<sequence length="681" mass="72171">MADCVTQTTTDGISTILIDYPPVNALSAAVRRGVLSAVEAASADPEVQAIVVACAGRTFIAGADITEFGLPPQPPSFDHVFDAIENAPKPVIAAIHGTALGGGFELTLVCHYRIAAADARVGLPEVNLGLLPGAGGTQRLPRLVGVEAALDIMTSGRMIKAKEALALGLVDVLAPADDLIAQARAYAAQIVADGGKRPRIRDRAAPQAEASVFSDFRAANARRFKGFRAPEAIIQTVEAAVAGSFDDGLAVERKLFRELEASTESAAQRHYFFAERETSRIPDIDPKTPTHEITRVGVIGAGTMGGGITMNFLNAGLPVILVETSQEALDRGIGVIRRNYEATAKKGRMTPEAVEQRMALITPSLDMTDLGDVDLVIEAIFEDLSVKKDVFSRLDAIARPGAILASNTSFLDLDQIAAATMRPEWVVGLHFFSPANIMRLLEIVRGAQTSALVIATAMKLARTIAKVPVLSRVCPGFIANRLLAPRGGQAEALILRGTKLADIDRVLTDYGFAMGHFQMMDLVGLDVIGRGTNERTVMGDLVAAGRLGQKKNGGYYDYGPDRRGAPSPVAEAIIADVARARGLSAGPALDDATLLGRLLFPVVNEGARILEEDVAIRASDIDVAAVLGYNWPVFTGGPMFWANTVGLDTVVAGLKAMEAEQGAAFAPAPLLERLAREKGRF</sequence>
<dbReference type="InterPro" id="IPR001753">
    <property type="entry name" value="Enoyl-CoA_hydra/iso"/>
</dbReference>
<dbReference type="SUPFAM" id="SSF52096">
    <property type="entry name" value="ClpP/crotonase"/>
    <property type="match status" value="1"/>
</dbReference>
<evidence type="ECO:0000256" key="8">
    <source>
        <dbReference type="ARBA" id="ARBA00023027"/>
    </source>
</evidence>
<dbReference type="InterPro" id="IPR029045">
    <property type="entry name" value="ClpP/crotonase-like_dom_sf"/>
</dbReference>
<dbReference type="Pfam" id="PF02737">
    <property type="entry name" value="3HCDH_N"/>
    <property type="match status" value="1"/>
</dbReference>
<keyword evidence="7" id="KW-0560">Oxidoreductase</keyword>
<protein>
    <submittedName>
        <fullName evidence="18">3-hydroxyacyl-CoA dehydrogenase NAD-binding domain-containing protein</fullName>
    </submittedName>
</protein>
<comment type="catalytic activity">
    <reaction evidence="14">
        <text>a (3S)-3-hydroxyacyl-CoA + NAD(+) = a 3-oxoacyl-CoA + NADH + H(+)</text>
        <dbReference type="Rhea" id="RHEA:22432"/>
        <dbReference type="ChEBI" id="CHEBI:15378"/>
        <dbReference type="ChEBI" id="CHEBI:57318"/>
        <dbReference type="ChEBI" id="CHEBI:57540"/>
        <dbReference type="ChEBI" id="CHEBI:57945"/>
        <dbReference type="ChEBI" id="CHEBI:90726"/>
        <dbReference type="EC" id="1.1.1.35"/>
    </reaction>
</comment>
<dbReference type="InterPro" id="IPR006176">
    <property type="entry name" value="3-OHacyl-CoA_DH_NAD-bd"/>
</dbReference>
<evidence type="ECO:0000256" key="15">
    <source>
        <dbReference type="RuleBase" id="RU003707"/>
    </source>
</evidence>
<evidence type="ECO:0000313" key="19">
    <source>
        <dbReference type="Proteomes" id="UP001055429"/>
    </source>
</evidence>
<evidence type="ECO:0000256" key="1">
    <source>
        <dbReference type="ARBA" id="ARBA00004275"/>
    </source>
</evidence>
<evidence type="ECO:0000256" key="11">
    <source>
        <dbReference type="ARBA" id="ARBA00023235"/>
    </source>
</evidence>
<evidence type="ECO:0000256" key="3">
    <source>
        <dbReference type="ARBA" id="ARBA00008750"/>
    </source>
</evidence>
<feature type="domain" description="3-hydroxyacyl-CoA dehydrogenase NAD binding" evidence="17">
    <location>
        <begin position="296"/>
        <end position="471"/>
    </location>
</feature>
<dbReference type="SUPFAM" id="SSF48179">
    <property type="entry name" value="6-phosphogluconate dehydrogenase C-terminal domain-like"/>
    <property type="match status" value="2"/>
</dbReference>
<evidence type="ECO:0000256" key="9">
    <source>
        <dbReference type="ARBA" id="ARBA00023098"/>
    </source>
</evidence>
<dbReference type="PROSITE" id="PS00166">
    <property type="entry name" value="ENOYL_COA_HYDRATASE"/>
    <property type="match status" value="1"/>
</dbReference>
<keyword evidence="9" id="KW-0443">Lipid metabolism</keyword>
<accession>A0ABY4SMD6</accession>
<comment type="subunit">
    <text evidence="4">Monomer.</text>
</comment>
<dbReference type="Pfam" id="PF00725">
    <property type="entry name" value="3HCDH"/>
    <property type="match status" value="2"/>
</dbReference>
<feature type="domain" description="3-hydroxyacyl-CoA dehydrogenase C-terminal" evidence="16">
    <location>
        <begin position="597"/>
        <end position="677"/>
    </location>
</feature>
<keyword evidence="6" id="KW-0442">Lipid degradation</keyword>
<evidence type="ECO:0000256" key="14">
    <source>
        <dbReference type="ARBA" id="ARBA00049556"/>
    </source>
</evidence>
<evidence type="ECO:0000256" key="13">
    <source>
        <dbReference type="ARBA" id="ARBA00023268"/>
    </source>
</evidence>
<evidence type="ECO:0000256" key="5">
    <source>
        <dbReference type="ARBA" id="ARBA00022832"/>
    </source>
</evidence>
<reference evidence="18" key="1">
    <citation type="submission" date="2022-05" db="EMBL/GenBank/DDBJ databases">
        <title>Brevundimonas albigilva TT17 genome sequence.</title>
        <authorList>
            <person name="Lee K."/>
            <person name="Son H."/>
        </authorList>
    </citation>
    <scope>NUCLEOTIDE SEQUENCE</scope>
    <source>
        <strain evidence="18">TT17</strain>
    </source>
</reference>
<dbReference type="InterPro" id="IPR006108">
    <property type="entry name" value="3HC_DH_C"/>
</dbReference>
<dbReference type="RefSeq" id="WP_250201673.1">
    <property type="nucleotide sequence ID" value="NZ_CP097649.1"/>
</dbReference>
<feature type="domain" description="3-hydroxyacyl-CoA dehydrogenase C-terminal" evidence="16">
    <location>
        <begin position="476"/>
        <end position="558"/>
    </location>
</feature>
<proteinExistence type="inferred from homology"/>
<dbReference type="PANTHER" id="PTHR23309:SF49">
    <property type="entry name" value="PEROXISOMAL BIFUNCTIONAL ENZYME"/>
    <property type="match status" value="1"/>
</dbReference>
<keyword evidence="8" id="KW-0520">NAD</keyword>
<evidence type="ECO:0000259" key="16">
    <source>
        <dbReference type="Pfam" id="PF00725"/>
    </source>
</evidence>
<keyword evidence="19" id="KW-1185">Reference proteome</keyword>
<dbReference type="Gene3D" id="3.40.50.720">
    <property type="entry name" value="NAD(P)-binding Rossmann-like Domain"/>
    <property type="match status" value="1"/>
</dbReference>
<evidence type="ECO:0000313" key="18">
    <source>
        <dbReference type="EMBL" id="URI14737.1"/>
    </source>
</evidence>